<keyword evidence="2" id="KW-0472">Membrane</keyword>
<feature type="transmembrane region" description="Helical" evidence="2">
    <location>
        <begin position="6"/>
        <end position="23"/>
    </location>
</feature>
<name>A0ABW3BTW8_9FLAO</name>
<accession>A0ABW3BTW8</accession>
<sequence>MILTPVFVILLIVVFILVWLFTNTIDKRKWLSFLISIILTPIVYFYIFYPLLNIFSSYHHEKYFDAEAWKEKPAYRFEMSNEITRQQMFKGKTKSEVQAILGESEWYGWDDSIKANSPEKWNYNMGFKPGAFNLTQECLELEFKNNKVVSVKQYQLETKFEDTP</sequence>
<keyword evidence="2" id="KW-0812">Transmembrane</keyword>
<keyword evidence="4" id="KW-1185">Reference proteome</keyword>
<dbReference type="InterPro" id="IPR037873">
    <property type="entry name" value="BamE-like"/>
</dbReference>
<reference evidence="4" key="1">
    <citation type="journal article" date="2019" name="Int. J. Syst. Evol. Microbiol.">
        <title>The Global Catalogue of Microorganisms (GCM) 10K type strain sequencing project: providing services to taxonomists for standard genome sequencing and annotation.</title>
        <authorList>
            <consortium name="The Broad Institute Genomics Platform"/>
            <consortium name="The Broad Institute Genome Sequencing Center for Infectious Disease"/>
            <person name="Wu L."/>
            <person name="Ma J."/>
        </authorList>
    </citation>
    <scope>NUCLEOTIDE SEQUENCE [LARGE SCALE GENOMIC DNA]</scope>
    <source>
        <strain evidence="4">CCUG 60529</strain>
    </source>
</reference>
<dbReference type="EMBL" id="JBHTIB010000012">
    <property type="protein sequence ID" value="MFD0836599.1"/>
    <property type="molecule type" value="Genomic_DNA"/>
</dbReference>
<protein>
    <submittedName>
        <fullName evidence="3">Uncharacterized protein</fullName>
    </submittedName>
</protein>
<feature type="transmembrane region" description="Helical" evidence="2">
    <location>
        <begin position="30"/>
        <end position="52"/>
    </location>
</feature>
<dbReference type="RefSeq" id="WP_379942768.1">
    <property type="nucleotide sequence ID" value="NZ_JBHTIB010000012.1"/>
</dbReference>
<organism evidence="3 4">
    <name type="scientific">Mariniflexile aquimaris</name>
    <dbReference type="NCBI Taxonomy" id="881009"/>
    <lineage>
        <taxon>Bacteria</taxon>
        <taxon>Pseudomonadati</taxon>
        <taxon>Bacteroidota</taxon>
        <taxon>Flavobacteriia</taxon>
        <taxon>Flavobacteriales</taxon>
        <taxon>Flavobacteriaceae</taxon>
        <taxon>Mariniflexile</taxon>
    </lineage>
</organism>
<keyword evidence="2" id="KW-1133">Transmembrane helix</keyword>
<keyword evidence="1" id="KW-0732">Signal</keyword>
<evidence type="ECO:0000313" key="4">
    <source>
        <dbReference type="Proteomes" id="UP001597011"/>
    </source>
</evidence>
<comment type="caution">
    <text evidence="3">The sequence shown here is derived from an EMBL/GenBank/DDBJ whole genome shotgun (WGS) entry which is preliminary data.</text>
</comment>
<dbReference type="Gene3D" id="3.30.1450.10">
    <property type="match status" value="1"/>
</dbReference>
<evidence type="ECO:0000313" key="3">
    <source>
        <dbReference type="EMBL" id="MFD0836599.1"/>
    </source>
</evidence>
<evidence type="ECO:0000256" key="2">
    <source>
        <dbReference type="SAM" id="Phobius"/>
    </source>
</evidence>
<gene>
    <name evidence="3" type="ORF">ACFQ0I_12540</name>
</gene>
<evidence type="ECO:0000256" key="1">
    <source>
        <dbReference type="ARBA" id="ARBA00022729"/>
    </source>
</evidence>
<dbReference type="Proteomes" id="UP001597011">
    <property type="component" value="Unassembled WGS sequence"/>
</dbReference>
<proteinExistence type="predicted"/>